<gene>
    <name evidence="1" type="ORF">CWR43_07775</name>
</gene>
<protein>
    <submittedName>
        <fullName evidence="1">Uncharacterized protein</fullName>
    </submittedName>
</protein>
<evidence type="ECO:0000313" key="1">
    <source>
        <dbReference type="EMBL" id="PKA44182.1"/>
    </source>
</evidence>
<evidence type="ECO:0000313" key="2">
    <source>
        <dbReference type="Proteomes" id="UP000232164"/>
    </source>
</evidence>
<name>A0A2N0DDK2_RHISU</name>
<reference evidence="1 2" key="1">
    <citation type="submission" date="2017-11" db="EMBL/GenBank/DDBJ databases">
        <authorList>
            <person name="Han C.G."/>
        </authorList>
    </citation>
    <scope>NUCLEOTIDE SEQUENCE [LARGE SCALE GENOMIC DNA]</scope>
    <source>
        <strain evidence="1 2">HCNT1</strain>
    </source>
</reference>
<dbReference type="Proteomes" id="UP000232164">
    <property type="component" value="Unassembled WGS sequence"/>
</dbReference>
<dbReference type="EMBL" id="PIQN01000005">
    <property type="protein sequence ID" value="PKA44182.1"/>
    <property type="molecule type" value="Genomic_DNA"/>
</dbReference>
<accession>A0A2N0DDK2</accession>
<dbReference type="RefSeq" id="WP_100770768.1">
    <property type="nucleotide sequence ID" value="NZ_PIQN01000005.1"/>
</dbReference>
<proteinExistence type="predicted"/>
<dbReference type="AlphaFoldDB" id="A0A2N0DDK2"/>
<organism evidence="1 2">
    <name type="scientific">Rhizobium sullae</name>
    <name type="common">Rhizobium hedysari</name>
    <dbReference type="NCBI Taxonomy" id="50338"/>
    <lineage>
        <taxon>Bacteria</taxon>
        <taxon>Pseudomonadati</taxon>
        <taxon>Pseudomonadota</taxon>
        <taxon>Alphaproteobacteria</taxon>
        <taxon>Hyphomicrobiales</taxon>
        <taxon>Rhizobiaceae</taxon>
        <taxon>Rhizobium/Agrobacterium group</taxon>
        <taxon>Rhizobium</taxon>
    </lineage>
</organism>
<sequence>MPRNAFLLCAGLVVTGGVASAEETALARTFRYAILINQQEPIYGEVECAKYPCQLLNHKAPDINRSLSSDDGAFVRPIVSCGVGDCFVSYRSENIDVRQTGKFLKFKLAEGNAPGNHAVLLKSRPMGEIIISF</sequence>
<dbReference type="STRING" id="1041146.GCA_000427985_01209"/>
<reference evidence="1 2" key="2">
    <citation type="submission" date="2017-12" db="EMBL/GenBank/DDBJ databases">
        <title>Genome sequence of Rhizobium sullae HCNT1 isolated from Sulla coronaria nodules and featuring peculiar denitrification phenotypes.</title>
        <authorList>
            <person name="De Diego-Diaz B."/>
            <person name="Treu L."/>
            <person name="Campanaro S."/>
            <person name="Da Silva Duarte V."/>
            <person name="Basaglia M."/>
            <person name="Favaro L."/>
            <person name="Casella S."/>
            <person name="Squartini A."/>
        </authorList>
    </citation>
    <scope>NUCLEOTIDE SEQUENCE [LARGE SCALE GENOMIC DNA]</scope>
    <source>
        <strain evidence="1 2">HCNT1</strain>
    </source>
</reference>
<comment type="caution">
    <text evidence="1">The sequence shown here is derived from an EMBL/GenBank/DDBJ whole genome shotgun (WGS) entry which is preliminary data.</text>
</comment>